<dbReference type="EMBL" id="BFAA01014031">
    <property type="protein sequence ID" value="GCB76771.1"/>
    <property type="molecule type" value="Genomic_DNA"/>
</dbReference>
<gene>
    <name evidence="2" type="ORF">scyTo_0019193</name>
</gene>
<feature type="domain" description="RUN" evidence="1">
    <location>
        <begin position="1"/>
        <end position="92"/>
    </location>
</feature>
<dbReference type="PANTHER" id="PTHR46753:SF3">
    <property type="entry name" value="PDZ DOMAIN-CONTAINING PROTEIN"/>
    <property type="match status" value="1"/>
</dbReference>
<protein>
    <recommendedName>
        <fullName evidence="1">RUN domain-containing protein</fullName>
    </recommendedName>
</protein>
<dbReference type="OrthoDB" id="9044749at2759"/>
<dbReference type="PROSITE" id="PS50826">
    <property type="entry name" value="RUN"/>
    <property type="match status" value="1"/>
</dbReference>
<evidence type="ECO:0000313" key="3">
    <source>
        <dbReference type="Proteomes" id="UP000288216"/>
    </source>
</evidence>
<proteinExistence type="predicted"/>
<feature type="non-terminal residue" evidence="2">
    <location>
        <position position="92"/>
    </location>
</feature>
<dbReference type="PANTHER" id="PTHR46753">
    <property type="entry name" value="FYVE AND COILED-COIL DOMAIN-CONTAINING PROTEIN 1"/>
    <property type="match status" value="1"/>
</dbReference>
<keyword evidence="3" id="KW-1185">Reference proteome</keyword>
<evidence type="ECO:0000259" key="1">
    <source>
        <dbReference type="PROSITE" id="PS50826"/>
    </source>
</evidence>
<sequence>MCDILEVILRKGIRQPILGLRRRDYWHWMEQLPQLDPCGRLSQLSVALEKTITCKKVLTAQGRGRHYIRQALNQKTLAIIIQHLRHTPRLLE</sequence>
<dbReference type="InterPro" id="IPR037213">
    <property type="entry name" value="Run_dom_sf"/>
</dbReference>
<evidence type="ECO:0000313" key="2">
    <source>
        <dbReference type="EMBL" id="GCB76771.1"/>
    </source>
</evidence>
<dbReference type="SUPFAM" id="SSF140741">
    <property type="entry name" value="RUN domain-like"/>
    <property type="match status" value="1"/>
</dbReference>
<dbReference type="Gene3D" id="1.20.58.900">
    <property type="match status" value="1"/>
</dbReference>
<dbReference type="Proteomes" id="UP000288216">
    <property type="component" value="Unassembled WGS sequence"/>
</dbReference>
<accession>A0A401PUG9</accession>
<name>A0A401PUG9_SCYTO</name>
<comment type="caution">
    <text evidence="2">The sequence shown here is derived from an EMBL/GenBank/DDBJ whole genome shotgun (WGS) entry which is preliminary data.</text>
</comment>
<dbReference type="InterPro" id="IPR004012">
    <property type="entry name" value="Run_dom"/>
</dbReference>
<dbReference type="STRING" id="75743.A0A401PUG9"/>
<organism evidence="2 3">
    <name type="scientific">Scyliorhinus torazame</name>
    <name type="common">Cloudy catshark</name>
    <name type="synonym">Catulus torazame</name>
    <dbReference type="NCBI Taxonomy" id="75743"/>
    <lineage>
        <taxon>Eukaryota</taxon>
        <taxon>Metazoa</taxon>
        <taxon>Chordata</taxon>
        <taxon>Craniata</taxon>
        <taxon>Vertebrata</taxon>
        <taxon>Chondrichthyes</taxon>
        <taxon>Elasmobranchii</taxon>
        <taxon>Galeomorphii</taxon>
        <taxon>Galeoidea</taxon>
        <taxon>Carcharhiniformes</taxon>
        <taxon>Scyliorhinidae</taxon>
        <taxon>Scyliorhinus</taxon>
    </lineage>
</organism>
<dbReference type="AlphaFoldDB" id="A0A401PUG9"/>
<reference evidence="2 3" key="1">
    <citation type="journal article" date="2018" name="Nat. Ecol. Evol.">
        <title>Shark genomes provide insights into elasmobranch evolution and the origin of vertebrates.</title>
        <authorList>
            <person name="Hara Y"/>
            <person name="Yamaguchi K"/>
            <person name="Onimaru K"/>
            <person name="Kadota M"/>
            <person name="Koyanagi M"/>
            <person name="Keeley SD"/>
            <person name="Tatsumi K"/>
            <person name="Tanaka K"/>
            <person name="Motone F"/>
            <person name="Kageyama Y"/>
            <person name="Nozu R"/>
            <person name="Adachi N"/>
            <person name="Nishimura O"/>
            <person name="Nakagawa R"/>
            <person name="Tanegashima C"/>
            <person name="Kiyatake I"/>
            <person name="Matsumoto R"/>
            <person name="Murakumo K"/>
            <person name="Nishida K"/>
            <person name="Terakita A"/>
            <person name="Kuratani S"/>
            <person name="Sato K"/>
            <person name="Hyodo S Kuraku.S."/>
        </authorList>
    </citation>
    <scope>NUCLEOTIDE SEQUENCE [LARGE SCALE GENOMIC DNA]</scope>
</reference>
<dbReference type="Pfam" id="PF02759">
    <property type="entry name" value="RUN"/>
    <property type="match status" value="1"/>
</dbReference>